<organism evidence="2 3">
    <name type="scientific">Steinernema hermaphroditum</name>
    <dbReference type="NCBI Taxonomy" id="289476"/>
    <lineage>
        <taxon>Eukaryota</taxon>
        <taxon>Metazoa</taxon>
        <taxon>Ecdysozoa</taxon>
        <taxon>Nematoda</taxon>
        <taxon>Chromadorea</taxon>
        <taxon>Rhabditida</taxon>
        <taxon>Tylenchina</taxon>
        <taxon>Panagrolaimomorpha</taxon>
        <taxon>Strongyloidoidea</taxon>
        <taxon>Steinernematidae</taxon>
        <taxon>Steinernema</taxon>
    </lineage>
</organism>
<comment type="caution">
    <text evidence="2">The sequence shown here is derived from an EMBL/GenBank/DDBJ whole genome shotgun (WGS) entry which is preliminary data.</text>
</comment>
<keyword evidence="3" id="KW-1185">Reference proteome</keyword>
<sequence>MSRRRRVQHTYKVIEMPTARQFCFFFLVSLGILCGICGFVISIVIYQTTKTTRRHDWMPLACGIGFAVAGALACAVGLGIYCCSQDGSGKRQQSVYPVIVHPHPKFPTYRV</sequence>
<accession>A0AA39I956</accession>
<protein>
    <submittedName>
        <fullName evidence="2">Uncharacterized protein</fullName>
    </submittedName>
</protein>
<proteinExistence type="predicted"/>
<name>A0AA39I956_9BILA</name>
<keyword evidence="1" id="KW-0812">Transmembrane</keyword>
<evidence type="ECO:0000313" key="2">
    <source>
        <dbReference type="EMBL" id="KAK0418903.1"/>
    </source>
</evidence>
<dbReference type="Proteomes" id="UP001175271">
    <property type="component" value="Unassembled WGS sequence"/>
</dbReference>
<feature type="transmembrane region" description="Helical" evidence="1">
    <location>
        <begin position="21"/>
        <end position="45"/>
    </location>
</feature>
<evidence type="ECO:0000256" key="1">
    <source>
        <dbReference type="SAM" id="Phobius"/>
    </source>
</evidence>
<gene>
    <name evidence="2" type="ORF">QR680_013841</name>
</gene>
<reference evidence="2" key="1">
    <citation type="submission" date="2023-06" db="EMBL/GenBank/DDBJ databases">
        <title>Genomic analysis of the entomopathogenic nematode Steinernema hermaphroditum.</title>
        <authorList>
            <person name="Schwarz E.M."/>
            <person name="Heppert J.K."/>
            <person name="Baniya A."/>
            <person name="Schwartz H.T."/>
            <person name="Tan C.-H."/>
            <person name="Antoshechkin I."/>
            <person name="Sternberg P.W."/>
            <person name="Goodrich-Blair H."/>
            <person name="Dillman A.R."/>
        </authorList>
    </citation>
    <scope>NUCLEOTIDE SEQUENCE</scope>
    <source>
        <strain evidence="2">PS9179</strain>
        <tissue evidence="2">Whole animal</tissue>
    </source>
</reference>
<dbReference type="AlphaFoldDB" id="A0AA39I956"/>
<feature type="transmembrane region" description="Helical" evidence="1">
    <location>
        <begin position="57"/>
        <end position="83"/>
    </location>
</feature>
<keyword evidence="1" id="KW-0472">Membrane</keyword>
<evidence type="ECO:0000313" key="3">
    <source>
        <dbReference type="Proteomes" id="UP001175271"/>
    </source>
</evidence>
<keyword evidence="1" id="KW-1133">Transmembrane helix</keyword>
<dbReference type="EMBL" id="JAUCMV010000002">
    <property type="protein sequence ID" value="KAK0418903.1"/>
    <property type="molecule type" value="Genomic_DNA"/>
</dbReference>